<evidence type="ECO:0000256" key="2">
    <source>
        <dbReference type="SAM" id="SignalP"/>
    </source>
</evidence>
<feature type="chain" id="PRO_5032473458" description="DUF4412 domain-containing protein" evidence="2">
    <location>
        <begin position="24"/>
        <end position="222"/>
    </location>
</feature>
<name>A0A841QBL5_9PROT</name>
<keyword evidence="4" id="KW-1185">Reference proteome</keyword>
<gene>
    <name evidence="3" type="ORF">HNR55_000391</name>
</gene>
<proteinExistence type="predicted"/>
<keyword evidence="2" id="KW-0732">Signal</keyword>
<dbReference type="AlphaFoldDB" id="A0A841QBL5"/>
<comment type="caution">
    <text evidence="3">The sequence shown here is derived from an EMBL/GenBank/DDBJ whole genome shotgun (WGS) entry which is preliminary data.</text>
</comment>
<protein>
    <recommendedName>
        <fullName evidence="5">DUF4412 domain-containing protein</fullName>
    </recommendedName>
</protein>
<dbReference type="Proteomes" id="UP000578000">
    <property type="component" value="Unassembled WGS sequence"/>
</dbReference>
<organism evidence="3 4">
    <name type="scientific">Acetobacter lovaniensis</name>
    <dbReference type="NCBI Taxonomy" id="104100"/>
    <lineage>
        <taxon>Bacteria</taxon>
        <taxon>Pseudomonadati</taxon>
        <taxon>Pseudomonadota</taxon>
        <taxon>Alphaproteobacteria</taxon>
        <taxon>Acetobacterales</taxon>
        <taxon>Acetobacteraceae</taxon>
        <taxon>Acetobacter</taxon>
    </lineage>
</organism>
<evidence type="ECO:0008006" key="5">
    <source>
        <dbReference type="Google" id="ProtNLM"/>
    </source>
</evidence>
<evidence type="ECO:0000313" key="3">
    <source>
        <dbReference type="EMBL" id="MBB6455830.1"/>
    </source>
</evidence>
<feature type="signal peptide" evidence="2">
    <location>
        <begin position="1"/>
        <end position="23"/>
    </location>
</feature>
<dbReference type="RefSeq" id="WP_242005379.1">
    <property type="nucleotide sequence ID" value="NZ_BAABDB010000006.1"/>
</dbReference>
<dbReference type="EMBL" id="JACHIE010000001">
    <property type="protein sequence ID" value="MBB6455830.1"/>
    <property type="molecule type" value="Genomic_DNA"/>
</dbReference>
<accession>A0A841QBL5</accession>
<evidence type="ECO:0000313" key="4">
    <source>
        <dbReference type="Proteomes" id="UP000578000"/>
    </source>
</evidence>
<feature type="compositionally biased region" description="Low complexity" evidence="1">
    <location>
        <begin position="47"/>
        <end position="58"/>
    </location>
</feature>
<evidence type="ECO:0000256" key="1">
    <source>
        <dbReference type="SAM" id="MobiDB-lite"/>
    </source>
</evidence>
<feature type="region of interest" description="Disordered" evidence="1">
    <location>
        <begin position="34"/>
        <end position="58"/>
    </location>
</feature>
<reference evidence="3 4" key="1">
    <citation type="submission" date="2020-08" db="EMBL/GenBank/DDBJ databases">
        <title>Genomic Encyclopedia of Type Strains, Phase IV (KMG-IV): sequencing the most valuable type-strain genomes for metagenomic binning, comparative biology and taxonomic classification.</title>
        <authorList>
            <person name="Goeker M."/>
        </authorList>
    </citation>
    <scope>NUCLEOTIDE SEQUENCE [LARGE SCALE GENOMIC DNA]</scope>
    <source>
        <strain evidence="3 4">DSM 4491</strain>
    </source>
</reference>
<sequence length="222" mass="23626">MATRCIMVSRSAFAVVAFGLALAGMPGMQAYAQQAGTAQDAPPAQTPMAGEPPAEAPAITPSVDVDVEYELASPQGDVSTRQRMRWQVATLRQRLDPDKSSVFMITSWRDRTLSVVDLGRKKDSIMPVPGTQQLTPPGQPAMVGSYARLGSSVVAGEQCTIWRTKDTDGHPTDACYTADGLLLQVAQGGQITVRALSVQRVAQPDSLFVIPPGLQQEAPAHP</sequence>